<dbReference type="Gene3D" id="3.30.240.20">
    <property type="entry name" value="bsu07140 like domains"/>
    <property type="match status" value="1"/>
</dbReference>
<sequence>MNPLIRGVVIYIFLLVLFRILGKRSLSQITTFDFVLLLVIGEVTQQALLGEDYSMTNALVLIVVLVGVDLILSKLKDKFSLLARMIEGSPLIIVENGKPLKIRMKKSGVDEEDILEAARLRFGLTKMEEIKYAILERDGEISIIPAEK</sequence>
<evidence type="ECO:0000256" key="2">
    <source>
        <dbReference type="ARBA" id="ARBA00006448"/>
    </source>
</evidence>
<dbReference type="AlphaFoldDB" id="A0A4R3KNX3"/>
<evidence type="ECO:0000313" key="10">
    <source>
        <dbReference type="EMBL" id="TCS86280.1"/>
    </source>
</evidence>
<protein>
    <submittedName>
        <fullName evidence="10">Uncharacterized protein DUF421</fullName>
    </submittedName>
</protein>
<name>A0A4R3KNX3_9SPHI</name>
<evidence type="ECO:0000259" key="8">
    <source>
        <dbReference type="Pfam" id="PF04239"/>
    </source>
</evidence>
<dbReference type="PANTHER" id="PTHR34582:SF6">
    <property type="entry name" value="UPF0702 TRANSMEMBRANE PROTEIN YCAP"/>
    <property type="match status" value="1"/>
</dbReference>
<keyword evidence="5 7" id="KW-1133">Transmembrane helix</keyword>
<dbReference type="InterPro" id="IPR048454">
    <property type="entry name" value="YetF_N"/>
</dbReference>
<keyword evidence="3" id="KW-1003">Cell membrane</keyword>
<gene>
    <name evidence="10" type="ORF">EDD80_10872</name>
</gene>
<feature type="transmembrane region" description="Helical" evidence="7">
    <location>
        <begin position="6"/>
        <end position="22"/>
    </location>
</feature>
<organism evidence="10 11">
    <name type="scientific">Anseongella ginsenosidimutans</name>
    <dbReference type="NCBI Taxonomy" id="496056"/>
    <lineage>
        <taxon>Bacteria</taxon>
        <taxon>Pseudomonadati</taxon>
        <taxon>Bacteroidota</taxon>
        <taxon>Sphingobacteriia</taxon>
        <taxon>Sphingobacteriales</taxon>
        <taxon>Sphingobacteriaceae</taxon>
        <taxon>Anseongella</taxon>
    </lineage>
</organism>
<evidence type="ECO:0000256" key="5">
    <source>
        <dbReference type="ARBA" id="ARBA00022989"/>
    </source>
</evidence>
<comment type="caution">
    <text evidence="10">The sequence shown here is derived from an EMBL/GenBank/DDBJ whole genome shotgun (WGS) entry which is preliminary data.</text>
</comment>
<comment type="subcellular location">
    <subcellularLocation>
        <location evidence="1">Cell membrane</location>
        <topology evidence="1">Multi-pass membrane protein</topology>
    </subcellularLocation>
</comment>
<dbReference type="PANTHER" id="PTHR34582">
    <property type="entry name" value="UPF0702 TRANSMEMBRANE PROTEIN YCAP"/>
    <property type="match status" value="1"/>
</dbReference>
<evidence type="ECO:0000256" key="7">
    <source>
        <dbReference type="SAM" id="Phobius"/>
    </source>
</evidence>
<feature type="transmembrane region" description="Helical" evidence="7">
    <location>
        <begin position="55"/>
        <end position="75"/>
    </location>
</feature>
<dbReference type="Pfam" id="PF20730">
    <property type="entry name" value="YetF_N"/>
    <property type="match status" value="1"/>
</dbReference>
<keyword evidence="4 7" id="KW-0812">Transmembrane</keyword>
<reference evidence="10 11" key="1">
    <citation type="submission" date="2019-03" db="EMBL/GenBank/DDBJ databases">
        <title>Genomic Encyclopedia of Type Strains, Phase IV (KMG-IV): sequencing the most valuable type-strain genomes for metagenomic binning, comparative biology and taxonomic classification.</title>
        <authorList>
            <person name="Goeker M."/>
        </authorList>
    </citation>
    <scope>NUCLEOTIDE SEQUENCE [LARGE SCALE GENOMIC DNA]</scope>
    <source>
        <strain evidence="10 11">DSM 21100</strain>
    </source>
</reference>
<keyword evidence="6 7" id="KW-0472">Membrane</keyword>
<dbReference type="RefSeq" id="WP_132129684.1">
    <property type="nucleotide sequence ID" value="NZ_CP042432.1"/>
</dbReference>
<dbReference type="EMBL" id="SMAD01000008">
    <property type="protein sequence ID" value="TCS86280.1"/>
    <property type="molecule type" value="Genomic_DNA"/>
</dbReference>
<evidence type="ECO:0000259" key="9">
    <source>
        <dbReference type="Pfam" id="PF20730"/>
    </source>
</evidence>
<feature type="transmembrane region" description="Helical" evidence="7">
    <location>
        <begin position="29"/>
        <end position="49"/>
    </location>
</feature>
<dbReference type="Proteomes" id="UP000295807">
    <property type="component" value="Unassembled WGS sequence"/>
</dbReference>
<dbReference type="OrthoDB" id="9778331at2"/>
<feature type="domain" description="YetF C-terminal" evidence="8">
    <location>
        <begin position="78"/>
        <end position="147"/>
    </location>
</feature>
<comment type="similarity">
    <text evidence="2">Belongs to the UPF0702 family.</text>
</comment>
<evidence type="ECO:0000256" key="6">
    <source>
        <dbReference type="ARBA" id="ARBA00023136"/>
    </source>
</evidence>
<dbReference type="InterPro" id="IPR023090">
    <property type="entry name" value="UPF0702_alpha/beta_dom_sf"/>
</dbReference>
<keyword evidence="11" id="KW-1185">Reference proteome</keyword>
<accession>A0A4R3KNX3</accession>
<feature type="domain" description="YetF-like N-terminal transmembrane" evidence="9">
    <location>
        <begin position="11"/>
        <end position="72"/>
    </location>
</feature>
<evidence type="ECO:0000256" key="4">
    <source>
        <dbReference type="ARBA" id="ARBA00022692"/>
    </source>
</evidence>
<dbReference type="Pfam" id="PF04239">
    <property type="entry name" value="DUF421"/>
    <property type="match status" value="1"/>
</dbReference>
<dbReference type="GO" id="GO:0005886">
    <property type="term" value="C:plasma membrane"/>
    <property type="evidence" value="ECO:0007669"/>
    <property type="project" value="UniProtKB-SubCell"/>
</dbReference>
<evidence type="ECO:0000313" key="11">
    <source>
        <dbReference type="Proteomes" id="UP000295807"/>
    </source>
</evidence>
<dbReference type="InterPro" id="IPR007353">
    <property type="entry name" value="DUF421"/>
</dbReference>
<evidence type="ECO:0000256" key="3">
    <source>
        <dbReference type="ARBA" id="ARBA00022475"/>
    </source>
</evidence>
<proteinExistence type="inferred from homology"/>
<evidence type="ECO:0000256" key="1">
    <source>
        <dbReference type="ARBA" id="ARBA00004651"/>
    </source>
</evidence>